<gene>
    <name evidence="1" type="ORF">CWI69_06400</name>
</gene>
<reference evidence="2" key="1">
    <citation type="journal article" date="2018" name="Front. Microbiol.">
        <title>Genome-Based Analysis Reveals the Taxonomy and Diversity of the Family Idiomarinaceae.</title>
        <authorList>
            <person name="Liu Y."/>
            <person name="Lai Q."/>
            <person name="Shao Z."/>
        </authorList>
    </citation>
    <scope>NUCLEOTIDE SEQUENCE [LARGE SCALE GENOMIC DNA]</scope>
    <source>
        <strain evidence="2">BH195</strain>
    </source>
</reference>
<comment type="caution">
    <text evidence="1">The sequence shown here is derived from an EMBL/GenBank/DDBJ whole genome shotgun (WGS) entry which is preliminary data.</text>
</comment>
<dbReference type="Gene3D" id="2.180.10.10">
    <property type="entry name" value="RHS repeat-associated core"/>
    <property type="match status" value="1"/>
</dbReference>
<evidence type="ECO:0008006" key="3">
    <source>
        <dbReference type="Google" id="ProtNLM"/>
    </source>
</evidence>
<proteinExistence type="predicted"/>
<dbReference type="Proteomes" id="UP000287198">
    <property type="component" value="Unassembled WGS sequence"/>
</dbReference>
<dbReference type="InterPro" id="IPR022385">
    <property type="entry name" value="Rhs_assc_core"/>
</dbReference>
<dbReference type="EMBL" id="PIPW01000002">
    <property type="protein sequence ID" value="RUO52664.1"/>
    <property type="molecule type" value="Genomic_DNA"/>
</dbReference>
<evidence type="ECO:0000313" key="2">
    <source>
        <dbReference type="Proteomes" id="UP000287198"/>
    </source>
</evidence>
<keyword evidence="2" id="KW-1185">Reference proteome</keyword>
<evidence type="ECO:0000313" key="1">
    <source>
        <dbReference type="EMBL" id="RUO52664.1"/>
    </source>
</evidence>
<accession>A0A432XVM8</accession>
<name>A0A432XVM8_9GAMM</name>
<dbReference type="RefSeq" id="WP_126763033.1">
    <property type="nucleotide sequence ID" value="NZ_JBHLTZ010000012.1"/>
</dbReference>
<organism evidence="1 2">
    <name type="scientific">Pseudidiomarina halophila</name>
    <dbReference type="NCBI Taxonomy" id="1449799"/>
    <lineage>
        <taxon>Bacteria</taxon>
        <taxon>Pseudomonadati</taxon>
        <taxon>Pseudomonadota</taxon>
        <taxon>Gammaproteobacteria</taxon>
        <taxon>Alteromonadales</taxon>
        <taxon>Idiomarinaceae</taxon>
        <taxon>Pseudidiomarina</taxon>
    </lineage>
</organism>
<protein>
    <recommendedName>
        <fullName evidence="3">RHS repeat-associated core domain-containing protein</fullName>
    </recommendedName>
</protein>
<sequence length="106" mass="11713">MLCFSTARVYHPKLRRFMQTDPIGYKDGMNWYACVGNDRLNTTDPTGEAKLKVGVEGGFDDLVGGELEPQIGLQLRGGISTGPSFKGTATFSPTNAYEKVKRFFKD</sequence>
<dbReference type="AlphaFoldDB" id="A0A432XVM8"/>
<dbReference type="NCBIfam" id="TIGR03696">
    <property type="entry name" value="Rhs_assc_core"/>
    <property type="match status" value="1"/>
</dbReference>
<dbReference type="OrthoDB" id="9816400at2"/>